<dbReference type="Proteomes" id="UP000198636">
    <property type="component" value="Unassembled WGS sequence"/>
</dbReference>
<name>A0A1G5I4G3_9FIRM</name>
<protein>
    <submittedName>
        <fullName evidence="2">Butirosin biosynthesis protein H, N-terminal</fullName>
    </submittedName>
</protein>
<keyword evidence="3" id="KW-1185">Reference proteome</keyword>
<accession>A0A1G5I4G3</accession>
<dbReference type="AlphaFoldDB" id="A0A1G5I4G3"/>
<dbReference type="InterPro" id="IPR026935">
    <property type="entry name" value="BtrH_N"/>
</dbReference>
<evidence type="ECO:0000259" key="1">
    <source>
        <dbReference type="Pfam" id="PF14399"/>
    </source>
</evidence>
<dbReference type="RefSeq" id="WP_091543358.1">
    <property type="nucleotide sequence ID" value="NZ_FMUS01000013.1"/>
</dbReference>
<evidence type="ECO:0000313" key="2">
    <source>
        <dbReference type="EMBL" id="SCY70985.1"/>
    </source>
</evidence>
<feature type="domain" description="Butirosin biosynthesis protein H N-terminal" evidence="1">
    <location>
        <begin position="21"/>
        <end position="148"/>
    </location>
</feature>
<reference evidence="2 3" key="1">
    <citation type="submission" date="2016-10" db="EMBL/GenBank/DDBJ databases">
        <authorList>
            <person name="de Groot N.N."/>
        </authorList>
    </citation>
    <scope>NUCLEOTIDE SEQUENCE [LARGE SCALE GENOMIC DNA]</scope>
    <source>
        <strain evidence="2 3">DSM 18978</strain>
    </source>
</reference>
<proteinExistence type="predicted"/>
<dbReference type="Pfam" id="PF14399">
    <property type="entry name" value="BtrH_N"/>
    <property type="match status" value="1"/>
</dbReference>
<dbReference type="STRING" id="1120976.SAMN03080606_02256"/>
<sequence length="342" mass="40175">MKHIKHIKHIIPQVKITKGVHCYYSSIFNIMDYNGIDLSEAELFMILGGFTIRYFSNFRRLDTTVHEEITTDFAKKLSTSINFIDGQDKSKAFEEIYESISNNNLVLLAIQNKYLDYNRVYQESEDYLHYILMYGYDIEAGLAYIADTFMLDHSGNALTYSGTMALDNIEKGIGAYACFNLRGKKLITKEDFFDQFITRFETFLKHQSDETDKSIYLGNQAIGKYIENIFPTEAMDKETFEKSCLDAIYNLKFGVMLHLMEYLIHILKKYSSMWNESEDLIYELRLLKLDWHKYFIYLLKVAYSGRREKAAETIKMGLEIFQYQERIFFLILNTASKQKGKE</sequence>
<dbReference type="EMBL" id="FMUS01000013">
    <property type="protein sequence ID" value="SCY70985.1"/>
    <property type="molecule type" value="Genomic_DNA"/>
</dbReference>
<organism evidence="2 3">
    <name type="scientific">Alkaliphilus peptidifermentans DSM 18978</name>
    <dbReference type="NCBI Taxonomy" id="1120976"/>
    <lineage>
        <taxon>Bacteria</taxon>
        <taxon>Bacillati</taxon>
        <taxon>Bacillota</taxon>
        <taxon>Clostridia</taxon>
        <taxon>Peptostreptococcales</taxon>
        <taxon>Natronincolaceae</taxon>
        <taxon>Alkaliphilus</taxon>
    </lineage>
</organism>
<evidence type="ECO:0000313" key="3">
    <source>
        <dbReference type="Proteomes" id="UP000198636"/>
    </source>
</evidence>
<gene>
    <name evidence="2" type="ORF">SAMN03080606_02256</name>
</gene>